<organism evidence="1 2">
    <name type="scientific">Malus domestica</name>
    <name type="common">Apple</name>
    <name type="synonym">Pyrus malus</name>
    <dbReference type="NCBI Taxonomy" id="3750"/>
    <lineage>
        <taxon>Eukaryota</taxon>
        <taxon>Viridiplantae</taxon>
        <taxon>Streptophyta</taxon>
        <taxon>Embryophyta</taxon>
        <taxon>Tracheophyta</taxon>
        <taxon>Spermatophyta</taxon>
        <taxon>Magnoliopsida</taxon>
        <taxon>eudicotyledons</taxon>
        <taxon>Gunneridae</taxon>
        <taxon>Pentapetalae</taxon>
        <taxon>rosids</taxon>
        <taxon>fabids</taxon>
        <taxon>Rosales</taxon>
        <taxon>Rosaceae</taxon>
        <taxon>Amygdaloideae</taxon>
        <taxon>Maleae</taxon>
        <taxon>Malus</taxon>
    </lineage>
</organism>
<evidence type="ECO:0000313" key="2">
    <source>
        <dbReference type="Proteomes" id="UP000290289"/>
    </source>
</evidence>
<comment type="caution">
    <text evidence="1">The sequence shown here is derived from an EMBL/GenBank/DDBJ whole genome shotgun (WGS) entry which is preliminary data.</text>
</comment>
<proteinExistence type="predicted"/>
<keyword evidence="2" id="KW-1185">Reference proteome</keyword>
<reference evidence="1 2" key="1">
    <citation type="submission" date="2018-10" db="EMBL/GenBank/DDBJ databases">
        <title>A high-quality apple genome assembly.</title>
        <authorList>
            <person name="Hu J."/>
        </authorList>
    </citation>
    <scope>NUCLEOTIDE SEQUENCE [LARGE SCALE GENOMIC DNA]</scope>
    <source>
        <strain evidence="2">cv. HFTH1</strain>
        <tissue evidence="1">Young leaf</tissue>
    </source>
</reference>
<sequence length="329" mass="38707">MSIVKVLKCVCENYAVVVPLYLHISYEDLCEQLTLRFPSLSLRCLLLKYLLDGGESNCLLECNEDIQTLLLVNNLISNLVVDVYVQAKKEMYIVSISEIFHTSFVEHLARILNYQRRKITFITDQHHGLLNAIQKYLPTASHGFSIIHLRENLERQCVDNNFLKDQLCEYFKNCAYACRVEDFDRNIEKMRSVGGYISEEHRMLILDLIESIRGRLMVMIFDRRCVSEKWFFFHKGFSCAHALQVILHNHRDIEDFVDDYWKFPIVLVFDLNKPAFDLLNTPVKPPLTRRQGGRSRIHCYKSKNETRCNQYQLIESCKIGWHEFWGVVP</sequence>
<dbReference type="EMBL" id="RDQH01000339">
    <property type="protein sequence ID" value="RXH78434.1"/>
    <property type="molecule type" value="Genomic_DNA"/>
</dbReference>
<evidence type="ECO:0008006" key="3">
    <source>
        <dbReference type="Google" id="ProtNLM"/>
    </source>
</evidence>
<dbReference type="Proteomes" id="UP000290289">
    <property type="component" value="Chromosome 13"/>
</dbReference>
<dbReference type="PANTHER" id="PTHR31973:SF187">
    <property type="entry name" value="MUTATOR TRANSPOSASE MUDRA PROTEIN"/>
    <property type="match status" value="1"/>
</dbReference>
<accession>A0A498I8D1</accession>
<evidence type="ECO:0000313" key="1">
    <source>
        <dbReference type="EMBL" id="RXH78434.1"/>
    </source>
</evidence>
<gene>
    <name evidence="1" type="ORF">DVH24_001952</name>
</gene>
<protein>
    <recommendedName>
        <fullName evidence="3">MULE transposase domain-containing protein</fullName>
    </recommendedName>
</protein>
<dbReference type="PANTHER" id="PTHR31973">
    <property type="entry name" value="POLYPROTEIN, PUTATIVE-RELATED"/>
    <property type="match status" value="1"/>
</dbReference>
<name>A0A498I8D1_MALDO</name>
<dbReference type="AlphaFoldDB" id="A0A498I8D1"/>